<reference evidence="6 7" key="1">
    <citation type="submission" date="2019-10" db="EMBL/GenBank/DDBJ databases">
        <title>Genome sequence of Luteimicrobium xylanilyticum HY-24.</title>
        <authorList>
            <person name="Kim D.Y."/>
            <person name="Park H.-Y."/>
        </authorList>
    </citation>
    <scope>NUCLEOTIDE SEQUENCE [LARGE SCALE GENOMIC DNA]</scope>
    <source>
        <strain evidence="6 7">HY-24</strain>
    </source>
</reference>
<dbReference type="EMBL" id="CP045529">
    <property type="protein sequence ID" value="QFU99591.1"/>
    <property type="molecule type" value="Genomic_DNA"/>
</dbReference>
<dbReference type="NCBIfam" id="TIGR00236">
    <property type="entry name" value="wecB"/>
    <property type="match status" value="1"/>
</dbReference>
<evidence type="ECO:0000256" key="3">
    <source>
        <dbReference type="ARBA" id="ARBA00038858"/>
    </source>
</evidence>
<evidence type="ECO:0000256" key="1">
    <source>
        <dbReference type="ARBA" id="ARBA00023235"/>
    </source>
</evidence>
<name>A0A5P9QDP2_9MICO</name>
<evidence type="ECO:0000313" key="7">
    <source>
        <dbReference type="Proteomes" id="UP000326702"/>
    </source>
</evidence>
<dbReference type="PANTHER" id="PTHR43174">
    <property type="entry name" value="UDP-N-ACETYLGLUCOSAMINE 2-EPIMERASE"/>
    <property type="match status" value="1"/>
</dbReference>
<dbReference type="GO" id="GO:0008761">
    <property type="term" value="F:UDP-N-acetylglucosamine 2-epimerase activity"/>
    <property type="evidence" value="ECO:0007669"/>
    <property type="project" value="UniProtKB-EC"/>
</dbReference>
<proteinExistence type="inferred from homology"/>
<sequence length="462" mass="49834">METQFGRQHRIPRAVEEPDVDVPLLVVAGTRPEAIKLLPLVAALRQHPRIAPVVVATGQHPTLVEDVLGLAGLTVDRNLRVGHPGVTLNELFAGVLRGLESYVHDRFGESTPDVNDRPIDAYPAACVVHGDTTSAAAAALAAFHLRIPVVHVEAGLRTRSTLSPFPEELNRQLIARIATFHLAPTELNAQNLVREGVDIRRIFVTGNTGIDALRWAAERRAPYGPDGLADLEHDEFTRVVTVTAHRRENWGDGLHGIATGVRRLAGRYPDVRFVLPVHPNPAVAASLHDVLDGSANVSLVPPMEYLGFARMLARSTLVITDSGGIQEEAPALGVPVLVTRTSTERGEGIEAGTLELVGTDPDRIETAAARLLDDPDRHAKVAARTNPYGDGHAVDRIVESFDNVLLDAPRPQPFGPGYSRAVVLDAAGYRRVPSLVVAHHPTPEAPATPDQSEPLIEDVIVR</sequence>
<comment type="similarity">
    <text evidence="2 4">Belongs to the UDP-N-acetylglucosamine 2-epimerase family.</text>
</comment>
<gene>
    <name evidence="6" type="primary">wecB</name>
    <name evidence="6" type="ORF">KDY119_03123</name>
</gene>
<dbReference type="Gene3D" id="3.40.50.2000">
    <property type="entry name" value="Glycogen Phosphorylase B"/>
    <property type="match status" value="2"/>
</dbReference>
<dbReference type="EC" id="5.1.3.14" evidence="3"/>
<dbReference type="RefSeq" id="WP_051136303.1">
    <property type="nucleotide sequence ID" value="NZ_BAABIH010000016.1"/>
</dbReference>
<dbReference type="PANTHER" id="PTHR43174:SF2">
    <property type="entry name" value="UDP-N-ACETYLGLUCOSAMINE 2-EPIMERASE"/>
    <property type="match status" value="1"/>
</dbReference>
<evidence type="ECO:0000259" key="5">
    <source>
        <dbReference type="Pfam" id="PF02350"/>
    </source>
</evidence>
<dbReference type="CDD" id="cd03786">
    <property type="entry name" value="GTB_UDP-GlcNAc_2-Epimerase"/>
    <property type="match status" value="1"/>
</dbReference>
<accession>A0A5P9QDP2</accession>
<dbReference type="Pfam" id="PF02350">
    <property type="entry name" value="Epimerase_2"/>
    <property type="match status" value="1"/>
</dbReference>
<protein>
    <recommendedName>
        <fullName evidence="3">UDP-N-acetylglucosamine 2-epimerase (non-hydrolyzing)</fullName>
        <ecNumber evidence="3">5.1.3.14</ecNumber>
    </recommendedName>
</protein>
<dbReference type="AlphaFoldDB" id="A0A5P9QDP2"/>
<dbReference type="InterPro" id="IPR003331">
    <property type="entry name" value="UDP_GlcNAc_Epimerase_2_dom"/>
</dbReference>
<dbReference type="SUPFAM" id="SSF53756">
    <property type="entry name" value="UDP-Glycosyltransferase/glycogen phosphorylase"/>
    <property type="match status" value="1"/>
</dbReference>
<organism evidence="6 7">
    <name type="scientific">Luteimicrobium xylanilyticum</name>
    <dbReference type="NCBI Taxonomy" id="1133546"/>
    <lineage>
        <taxon>Bacteria</taxon>
        <taxon>Bacillati</taxon>
        <taxon>Actinomycetota</taxon>
        <taxon>Actinomycetes</taxon>
        <taxon>Micrococcales</taxon>
        <taxon>Luteimicrobium</taxon>
    </lineage>
</organism>
<evidence type="ECO:0000256" key="4">
    <source>
        <dbReference type="RuleBase" id="RU003513"/>
    </source>
</evidence>
<evidence type="ECO:0000256" key="2">
    <source>
        <dbReference type="ARBA" id="ARBA00038209"/>
    </source>
</evidence>
<evidence type="ECO:0000313" key="6">
    <source>
        <dbReference type="EMBL" id="QFU99591.1"/>
    </source>
</evidence>
<dbReference type="KEGG" id="lxl:KDY119_03123"/>
<keyword evidence="7" id="KW-1185">Reference proteome</keyword>
<keyword evidence="1 4" id="KW-0413">Isomerase</keyword>
<dbReference type="InterPro" id="IPR029767">
    <property type="entry name" value="WecB-like"/>
</dbReference>
<dbReference type="Proteomes" id="UP000326702">
    <property type="component" value="Chromosome"/>
</dbReference>
<feature type="domain" description="UDP-N-acetylglucosamine 2-epimerase" evidence="5">
    <location>
        <begin position="43"/>
        <end position="400"/>
    </location>
</feature>